<dbReference type="SUPFAM" id="SSF56731">
    <property type="entry name" value="DNA primase core"/>
    <property type="match status" value="1"/>
</dbReference>
<keyword evidence="3" id="KW-0547">Nucleotide-binding</keyword>
<dbReference type="Proteomes" id="UP000319466">
    <property type="component" value="Segment"/>
</dbReference>
<dbReference type="GO" id="GO:0006260">
    <property type="term" value="P:DNA replication"/>
    <property type="evidence" value="ECO:0007669"/>
    <property type="project" value="InterPro"/>
</dbReference>
<dbReference type="GO" id="GO:0003697">
    <property type="term" value="F:single-stranded DNA binding"/>
    <property type="evidence" value="ECO:0007669"/>
    <property type="project" value="InterPro"/>
</dbReference>
<keyword evidence="3" id="KW-0067">ATP-binding</keyword>
<gene>
    <name evidence="3" type="ORF">LAh6_93</name>
</gene>
<dbReference type="PROSITE" id="PS51199">
    <property type="entry name" value="SF4_HELICASE"/>
    <property type="match status" value="1"/>
</dbReference>
<dbReference type="Pfam" id="PF03796">
    <property type="entry name" value="DnaB_C"/>
    <property type="match status" value="1"/>
</dbReference>
<evidence type="ECO:0000256" key="1">
    <source>
        <dbReference type="SAM" id="MobiDB-lite"/>
    </source>
</evidence>
<proteinExistence type="predicted"/>
<keyword evidence="3" id="KW-0347">Helicase</keyword>
<dbReference type="Gene3D" id="3.40.1360.10">
    <property type="match status" value="1"/>
</dbReference>
<dbReference type="EMBL" id="MK838112">
    <property type="protein sequence ID" value="QDH46483.1"/>
    <property type="molecule type" value="Genomic_DNA"/>
</dbReference>
<dbReference type="Gene3D" id="2.20.25.180">
    <property type="match status" value="1"/>
</dbReference>
<name>A0A513ZZP8_9CAUD</name>
<organism evidence="3 4">
    <name type="scientific">Aeromonas phage LAh_6</name>
    <dbReference type="NCBI Taxonomy" id="2591030"/>
    <lineage>
        <taxon>Viruses</taxon>
        <taxon>Duplodnaviria</taxon>
        <taxon>Heunggongvirae</taxon>
        <taxon>Uroviricota</taxon>
        <taxon>Caudoviricetes</taxon>
        <taxon>Grimontviridae</taxon>
        <taxon>Lahexavirus</taxon>
        <taxon>Lahexavirus LAh6</taxon>
    </lineage>
</organism>
<evidence type="ECO:0000313" key="3">
    <source>
        <dbReference type="EMBL" id="QDH46483.1"/>
    </source>
</evidence>
<feature type="region of interest" description="Disordered" evidence="1">
    <location>
        <begin position="572"/>
        <end position="604"/>
    </location>
</feature>
<dbReference type="InterPro" id="IPR034154">
    <property type="entry name" value="TOPRIM_DnaG/twinkle"/>
</dbReference>
<dbReference type="PANTHER" id="PTHR12873">
    <property type="entry name" value="T7-LIKE MITOCHONDRIAL DNA HELICASE"/>
    <property type="match status" value="1"/>
</dbReference>
<dbReference type="InterPro" id="IPR027417">
    <property type="entry name" value="P-loop_NTPase"/>
</dbReference>
<feature type="domain" description="SF4 helicase" evidence="2">
    <location>
        <begin position="311"/>
        <end position="574"/>
    </location>
</feature>
<evidence type="ECO:0000313" key="4">
    <source>
        <dbReference type="Proteomes" id="UP000319466"/>
    </source>
</evidence>
<dbReference type="PANTHER" id="PTHR12873:SF0">
    <property type="entry name" value="TWINKLE MTDNA HELICASE"/>
    <property type="match status" value="1"/>
</dbReference>
<keyword evidence="4" id="KW-1185">Reference proteome</keyword>
<protein>
    <submittedName>
        <fullName evidence="3">Putative DNA primase/helicase</fullName>
    </submittedName>
</protein>
<dbReference type="GO" id="GO:0043139">
    <property type="term" value="F:5'-3' DNA helicase activity"/>
    <property type="evidence" value="ECO:0007669"/>
    <property type="project" value="InterPro"/>
</dbReference>
<evidence type="ECO:0000259" key="2">
    <source>
        <dbReference type="PROSITE" id="PS51199"/>
    </source>
</evidence>
<dbReference type="Pfam" id="PF13155">
    <property type="entry name" value="Toprim_2"/>
    <property type="match status" value="1"/>
</dbReference>
<dbReference type="InterPro" id="IPR007694">
    <property type="entry name" value="DNA_helicase_DnaB-like_C"/>
</dbReference>
<keyword evidence="3" id="KW-0378">Hydrolase</keyword>
<dbReference type="InterPro" id="IPR027032">
    <property type="entry name" value="Twinkle-like"/>
</dbReference>
<dbReference type="SUPFAM" id="SSF52540">
    <property type="entry name" value="P-loop containing nucleoside triphosphate hydrolases"/>
    <property type="match status" value="1"/>
</dbReference>
<dbReference type="CDD" id="cd01029">
    <property type="entry name" value="TOPRIM_primases"/>
    <property type="match status" value="1"/>
</dbReference>
<reference evidence="3 4" key="1">
    <citation type="submission" date="2019-04" db="EMBL/GenBank/DDBJ databases">
        <title>Novel bacteriophages capable of disrupting biofilms from clinical strains of Aeromonas hydrophila with intrinsic antibiotic resistance.</title>
        <authorList>
            <person name="Kabwe M."/>
            <person name="Brown T.L."/>
            <person name="Speirs L."/>
            <person name="Ku H."/>
            <person name="Leach M."/>
            <person name="Chan H.T."/>
            <person name="Petrovski S."/>
            <person name="Lock P."/>
            <person name="Tucci J."/>
        </authorList>
    </citation>
    <scope>NUCLEOTIDE SEQUENCE [LARGE SCALE GENOMIC DNA]</scope>
</reference>
<sequence>MSGKKYGNKEVLGDSACPACTARGHDRTGNHLQHWINHDTEEQWVWCPKCNHYEKIDDGNKSHYDLVKRLRKEWTPEELKAVLEEIQDCPIKELTSRAIKKATAERFGIRAGLSGEDGTTVISHFYPKTRSGETVAYKVRNLEHKAFYSKGDGTDTDLFGIEQARQGDVYTGKLFIFEDELSCASGFQVLVENSKSAYKPACVSLPNGASAATTAISRNREFVDSFQEVVVCMDNDEAGEEAVKRIRALIPNIKVAKIPKGKTKEGKLIKDANDLLMEGRGLELNNILRFNAAKESPAGHATVSECLDEALKKPEWGFEWPWKGLTDLTYGLRIGEVVAIGGGVGGGKTLIGHELTSHLIMKYGMNVGTFMLEETVGSTLKNVAGKSANVPFHRPDIEYDQSLLTNEIMKYDGKLFLYKNFGQNDWEDIKRVMRFWVVEHDVKFVMLDNVTALVSHLSATEINTEVARIAVELAGMCNELGFTCFVFSHLNPPKTGAPHEEGGQVQEVQFTGSRALMRFSQLIMGFERNKQAEGDAKNYSQIRLLKDRNFGKSGIVPTKYDPLTGRLTERADHEYDPHNPFSVVGEDGIDDGYQPKVGDNERVY</sequence>
<dbReference type="GO" id="GO:0005524">
    <property type="term" value="F:ATP binding"/>
    <property type="evidence" value="ECO:0007669"/>
    <property type="project" value="InterPro"/>
</dbReference>
<dbReference type="CDD" id="cd19483">
    <property type="entry name" value="RecA-like_Gp4D_helicase"/>
    <property type="match status" value="1"/>
</dbReference>
<dbReference type="Gene3D" id="3.40.50.300">
    <property type="entry name" value="P-loop containing nucleotide triphosphate hydrolases"/>
    <property type="match status" value="1"/>
</dbReference>
<accession>A0A513ZZP8</accession>